<dbReference type="GeneID" id="19417431"/>
<evidence type="ECO:0000313" key="2">
    <source>
        <dbReference type="Proteomes" id="UP000054317"/>
    </source>
</evidence>
<keyword evidence="2" id="KW-1185">Reference proteome</keyword>
<reference evidence="2" key="1">
    <citation type="journal article" date="2012" name="Science">
        <title>The Paleozoic origin of enzymatic lignin decomposition reconstructed from 31 fungal genomes.</title>
        <authorList>
            <person name="Floudas D."/>
            <person name="Binder M."/>
            <person name="Riley R."/>
            <person name="Barry K."/>
            <person name="Blanchette R.A."/>
            <person name="Henrissat B."/>
            <person name="Martinez A.T."/>
            <person name="Otillar R."/>
            <person name="Spatafora J.W."/>
            <person name="Yadav J.S."/>
            <person name="Aerts A."/>
            <person name="Benoit I."/>
            <person name="Boyd A."/>
            <person name="Carlson A."/>
            <person name="Copeland A."/>
            <person name="Coutinho P.M."/>
            <person name="de Vries R.P."/>
            <person name="Ferreira P."/>
            <person name="Findley K."/>
            <person name="Foster B."/>
            <person name="Gaskell J."/>
            <person name="Glotzer D."/>
            <person name="Gorecki P."/>
            <person name="Heitman J."/>
            <person name="Hesse C."/>
            <person name="Hori C."/>
            <person name="Igarashi K."/>
            <person name="Jurgens J.A."/>
            <person name="Kallen N."/>
            <person name="Kersten P."/>
            <person name="Kohler A."/>
            <person name="Kuees U."/>
            <person name="Kumar T.K.A."/>
            <person name="Kuo A."/>
            <person name="LaButti K."/>
            <person name="Larrondo L.F."/>
            <person name="Lindquist E."/>
            <person name="Ling A."/>
            <person name="Lombard V."/>
            <person name="Lucas S."/>
            <person name="Lundell T."/>
            <person name="Martin R."/>
            <person name="McLaughlin D.J."/>
            <person name="Morgenstern I."/>
            <person name="Morin E."/>
            <person name="Murat C."/>
            <person name="Nagy L.G."/>
            <person name="Nolan M."/>
            <person name="Ohm R.A."/>
            <person name="Patyshakuliyeva A."/>
            <person name="Rokas A."/>
            <person name="Ruiz-Duenas F.J."/>
            <person name="Sabat G."/>
            <person name="Salamov A."/>
            <person name="Samejima M."/>
            <person name="Schmutz J."/>
            <person name="Slot J.C."/>
            <person name="St John F."/>
            <person name="Stenlid J."/>
            <person name="Sun H."/>
            <person name="Sun S."/>
            <person name="Syed K."/>
            <person name="Tsang A."/>
            <person name="Wiebenga A."/>
            <person name="Young D."/>
            <person name="Pisabarro A."/>
            <person name="Eastwood D.C."/>
            <person name="Martin F."/>
            <person name="Cullen D."/>
            <person name="Grigoriev I.V."/>
            <person name="Hibbett D.S."/>
        </authorList>
    </citation>
    <scope>NUCLEOTIDE SEQUENCE [LARGE SCALE GENOMIC DNA]</scope>
    <source>
        <strain evidence="2">FP-101664</strain>
    </source>
</reference>
<sequence>MADAKAQKRQKFEDVFAVLHDKLLVYHTSARRACPRTPSTGTTAAPAHRNSTGSIICQVSARAAKERGGLGSKVSARAAKERGGLGAEQGRLALRGHLAVVPVRTATPFWVYHIELASDSRACPCQPSLFRDGEALASILTMADTVHANAHVVRAALQSA</sequence>
<evidence type="ECO:0000313" key="1">
    <source>
        <dbReference type="EMBL" id="EIW51459.1"/>
    </source>
</evidence>
<protein>
    <submittedName>
        <fullName evidence="1">Uncharacterized protein</fullName>
    </submittedName>
</protein>
<accession>R7S911</accession>
<proteinExistence type="predicted"/>
<organism evidence="1 2">
    <name type="scientific">Trametes versicolor (strain FP-101664)</name>
    <name type="common">White-rot fungus</name>
    <name type="synonym">Coriolus versicolor</name>
    <dbReference type="NCBI Taxonomy" id="717944"/>
    <lineage>
        <taxon>Eukaryota</taxon>
        <taxon>Fungi</taxon>
        <taxon>Dikarya</taxon>
        <taxon>Basidiomycota</taxon>
        <taxon>Agaricomycotina</taxon>
        <taxon>Agaricomycetes</taxon>
        <taxon>Polyporales</taxon>
        <taxon>Polyporaceae</taxon>
        <taxon>Trametes</taxon>
    </lineage>
</organism>
<dbReference type="AlphaFoldDB" id="R7S911"/>
<name>R7S911_TRAVS</name>
<dbReference type="KEGG" id="tvs:TRAVEDRAFT_54549"/>
<dbReference type="RefSeq" id="XP_008045659.1">
    <property type="nucleotide sequence ID" value="XM_008047468.1"/>
</dbReference>
<dbReference type="Proteomes" id="UP000054317">
    <property type="component" value="Unassembled WGS sequence"/>
</dbReference>
<dbReference type="EMBL" id="JH711802">
    <property type="protein sequence ID" value="EIW51459.1"/>
    <property type="molecule type" value="Genomic_DNA"/>
</dbReference>
<gene>
    <name evidence="1" type="ORF">TRAVEDRAFT_54549</name>
</gene>